<dbReference type="InParanoid" id="A0A2K1WN19"/>
<keyword evidence="4" id="KW-1185">Reference proteome</keyword>
<protein>
    <submittedName>
        <fullName evidence="3">Uncharacterized protein</fullName>
    </submittedName>
</protein>
<organism evidence="3 4">
    <name type="scientific">Populus trichocarpa</name>
    <name type="common">Western balsam poplar</name>
    <name type="synonym">Populus balsamifera subsp. trichocarpa</name>
    <dbReference type="NCBI Taxonomy" id="3694"/>
    <lineage>
        <taxon>Eukaryota</taxon>
        <taxon>Viridiplantae</taxon>
        <taxon>Streptophyta</taxon>
        <taxon>Embryophyta</taxon>
        <taxon>Tracheophyta</taxon>
        <taxon>Spermatophyta</taxon>
        <taxon>Magnoliopsida</taxon>
        <taxon>eudicotyledons</taxon>
        <taxon>Gunneridae</taxon>
        <taxon>Pentapetalae</taxon>
        <taxon>rosids</taxon>
        <taxon>fabids</taxon>
        <taxon>Malpighiales</taxon>
        <taxon>Salicaceae</taxon>
        <taxon>Saliceae</taxon>
        <taxon>Populus</taxon>
    </lineage>
</organism>
<proteinExistence type="predicted"/>
<evidence type="ECO:0000256" key="2">
    <source>
        <dbReference type="SAM" id="SignalP"/>
    </source>
</evidence>
<dbReference type="AlphaFoldDB" id="A0A2K1WN19"/>
<sequence length="85" mass="9668">MEARVCVLAMMIFFGFLASPGAKTCHGRDVAIQFYRTELSRMALQVVKRDYYKRRIPNQVLPPASNYMRNQGAPIPLPPPINTRS</sequence>
<dbReference type="Proteomes" id="UP000006729">
    <property type="component" value="Chromosome 19"/>
</dbReference>
<feature type="chain" id="PRO_5014360598" evidence="2">
    <location>
        <begin position="28"/>
        <end position="85"/>
    </location>
</feature>
<accession>A0A2K1WN19</accession>
<evidence type="ECO:0000313" key="3">
    <source>
        <dbReference type="EMBL" id="PNS89919.1"/>
    </source>
</evidence>
<reference evidence="3 4" key="1">
    <citation type="journal article" date="2006" name="Science">
        <title>The genome of black cottonwood, Populus trichocarpa (Torr. &amp; Gray).</title>
        <authorList>
            <person name="Tuskan G.A."/>
            <person name="Difazio S."/>
            <person name="Jansson S."/>
            <person name="Bohlmann J."/>
            <person name="Grigoriev I."/>
            <person name="Hellsten U."/>
            <person name="Putnam N."/>
            <person name="Ralph S."/>
            <person name="Rombauts S."/>
            <person name="Salamov A."/>
            <person name="Schein J."/>
            <person name="Sterck L."/>
            <person name="Aerts A."/>
            <person name="Bhalerao R.R."/>
            <person name="Bhalerao R.P."/>
            <person name="Blaudez D."/>
            <person name="Boerjan W."/>
            <person name="Brun A."/>
            <person name="Brunner A."/>
            <person name="Busov V."/>
            <person name="Campbell M."/>
            <person name="Carlson J."/>
            <person name="Chalot M."/>
            <person name="Chapman J."/>
            <person name="Chen G.L."/>
            <person name="Cooper D."/>
            <person name="Coutinho P.M."/>
            <person name="Couturier J."/>
            <person name="Covert S."/>
            <person name="Cronk Q."/>
            <person name="Cunningham R."/>
            <person name="Davis J."/>
            <person name="Degroeve S."/>
            <person name="Dejardin A."/>
            <person name="Depamphilis C."/>
            <person name="Detter J."/>
            <person name="Dirks B."/>
            <person name="Dubchak I."/>
            <person name="Duplessis S."/>
            <person name="Ehlting J."/>
            <person name="Ellis B."/>
            <person name="Gendler K."/>
            <person name="Goodstein D."/>
            <person name="Gribskov M."/>
            <person name="Grimwood J."/>
            <person name="Groover A."/>
            <person name="Gunter L."/>
            <person name="Hamberger B."/>
            <person name="Heinze B."/>
            <person name="Helariutta Y."/>
            <person name="Henrissat B."/>
            <person name="Holligan D."/>
            <person name="Holt R."/>
            <person name="Huang W."/>
            <person name="Islam-Faridi N."/>
            <person name="Jones S."/>
            <person name="Jones-Rhoades M."/>
            <person name="Jorgensen R."/>
            <person name="Joshi C."/>
            <person name="Kangasjarvi J."/>
            <person name="Karlsson J."/>
            <person name="Kelleher C."/>
            <person name="Kirkpatrick R."/>
            <person name="Kirst M."/>
            <person name="Kohler A."/>
            <person name="Kalluri U."/>
            <person name="Larimer F."/>
            <person name="Leebens-Mack J."/>
            <person name="Leple J.C."/>
            <person name="Locascio P."/>
            <person name="Lou Y."/>
            <person name="Lucas S."/>
            <person name="Martin F."/>
            <person name="Montanini B."/>
            <person name="Napoli C."/>
            <person name="Nelson D.R."/>
            <person name="Nelson C."/>
            <person name="Nieminen K."/>
            <person name="Nilsson O."/>
            <person name="Pereda V."/>
            <person name="Peter G."/>
            <person name="Philippe R."/>
            <person name="Pilate G."/>
            <person name="Poliakov A."/>
            <person name="Razumovskaya J."/>
            <person name="Richardson P."/>
            <person name="Rinaldi C."/>
            <person name="Ritland K."/>
            <person name="Rouze P."/>
            <person name="Ryaboy D."/>
            <person name="Schmutz J."/>
            <person name="Schrader J."/>
            <person name="Segerman B."/>
            <person name="Shin H."/>
            <person name="Siddiqui A."/>
            <person name="Sterky F."/>
            <person name="Terry A."/>
            <person name="Tsai C.J."/>
            <person name="Uberbacher E."/>
            <person name="Unneberg P."/>
            <person name="Vahala J."/>
            <person name="Wall K."/>
            <person name="Wessler S."/>
            <person name="Yang G."/>
            <person name="Yin T."/>
            <person name="Douglas C."/>
            <person name="Marra M."/>
            <person name="Sandberg G."/>
            <person name="Van de Peer Y."/>
            <person name="Rokhsar D."/>
        </authorList>
    </citation>
    <scope>NUCLEOTIDE SEQUENCE [LARGE SCALE GENOMIC DNA]</scope>
    <source>
        <strain evidence="4">cv. Nisqually</strain>
    </source>
</reference>
<name>A0A2K1WN19_POPTR</name>
<evidence type="ECO:0000313" key="4">
    <source>
        <dbReference type="Proteomes" id="UP000006729"/>
    </source>
</evidence>
<feature type="signal peptide" evidence="2">
    <location>
        <begin position="1"/>
        <end position="27"/>
    </location>
</feature>
<dbReference type="EMBL" id="CM009308">
    <property type="protein sequence ID" value="PNS89919.1"/>
    <property type="molecule type" value="Genomic_DNA"/>
</dbReference>
<feature type="compositionally biased region" description="Pro residues" evidence="1">
    <location>
        <begin position="75"/>
        <end position="85"/>
    </location>
</feature>
<gene>
    <name evidence="3" type="ORF">POPTR_019G015600</name>
</gene>
<feature type="region of interest" description="Disordered" evidence="1">
    <location>
        <begin position="63"/>
        <end position="85"/>
    </location>
</feature>
<evidence type="ECO:0000256" key="1">
    <source>
        <dbReference type="SAM" id="MobiDB-lite"/>
    </source>
</evidence>
<keyword evidence="2" id="KW-0732">Signal</keyword>